<evidence type="ECO:0000256" key="2">
    <source>
        <dbReference type="PIRSR" id="PIRSR015853-2"/>
    </source>
</evidence>
<dbReference type="Gene3D" id="3.40.50.10780">
    <property type="entry name" value="Dipeptide transport protein"/>
    <property type="match status" value="1"/>
</dbReference>
<feature type="binding site" evidence="2">
    <location>
        <position position="105"/>
    </location>
    <ligand>
        <name>Zn(2+)</name>
        <dbReference type="ChEBI" id="CHEBI:29105"/>
        <label>2</label>
    </ligand>
</feature>
<dbReference type="AlphaFoldDB" id="A0A081K890"/>
<dbReference type="InterPro" id="IPR027476">
    <property type="entry name" value="DppA_N"/>
</dbReference>
<protein>
    <recommendedName>
        <fullName evidence="5">Aminopeptidase</fullName>
    </recommendedName>
</protein>
<dbReference type="GO" id="GO:0046872">
    <property type="term" value="F:metal ion binding"/>
    <property type="evidence" value="ECO:0007669"/>
    <property type="project" value="UniProtKB-KW"/>
</dbReference>
<evidence type="ECO:0000313" key="4">
    <source>
        <dbReference type="Proteomes" id="UP000027997"/>
    </source>
</evidence>
<dbReference type="Gene3D" id="3.30.1360.130">
    <property type="entry name" value="Dipeptide transport protein"/>
    <property type="match status" value="1"/>
</dbReference>
<dbReference type="Proteomes" id="UP000027997">
    <property type="component" value="Unassembled WGS sequence"/>
</dbReference>
<gene>
    <name evidence="3" type="ORF">GV64_06160</name>
</gene>
<dbReference type="PIRSF" id="PIRSF015853">
    <property type="entry name" value="Pep_DppA"/>
    <property type="match status" value="1"/>
</dbReference>
<keyword evidence="4" id="KW-1185">Reference proteome</keyword>
<feature type="binding site" evidence="2">
    <location>
        <position position="10"/>
    </location>
    <ligand>
        <name>Zn(2+)</name>
        <dbReference type="ChEBI" id="CHEBI:29105"/>
        <label>1</label>
    </ligand>
</feature>
<proteinExistence type="predicted"/>
<dbReference type="CDD" id="cd08663">
    <property type="entry name" value="DAP_dppA_1"/>
    <property type="match status" value="1"/>
</dbReference>
<feature type="active site" description="Nucleophile" evidence="1">
    <location>
        <position position="116"/>
    </location>
</feature>
<dbReference type="InterPro" id="IPR036177">
    <property type="entry name" value="Peptidase_M55_sf"/>
</dbReference>
<organism evidence="3 4">
    <name type="scientific">Endozoicomonas elysicola</name>
    <dbReference type="NCBI Taxonomy" id="305900"/>
    <lineage>
        <taxon>Bacteria</taxon>
        <taxon>Pseudomonadati</taxon>
        <taxon>Pseudomonadota</taxon>
        <taxon>Gammaproteobacteria</taxon>
        <taxon>Oceanospirillales</taxon>
        <taxon>Endozoicomonadaceae</taxon>
        <taxon>Endozoicomonas</taxon>
    </lineage>
</organism>
<feature type="binding site" evidence="2">
    <location>
        <position position="135"/>
    </location>
    <ligand>
        <name>Zn(2+)</name>
        <dbReference type="ChEBI" id="CHEBI:29105"/>
        <label>2</label>
    </ligand>
</feature>
<dbReference type="eggNOG" id="COG2362">
    <property type="taxonomic scope" value="Bacteria"/>
</dbReference>
<feature type="binding site" evidence="2">
    <location>
        <position position="8"/>
    </location>
    <ligand>
        <name>Zn(2+)</name>
        <dbReference type="ChEBI" id="CHEBI:29105"/>
        <label>1</label>
    </ligand>
</feature>
<reference evidence="3 4" key="1">
    <citation type="submission" date="2014-06" db="EMBL/GenBank/DDBJ databases">
        <title>Whole Genome Sequences of Three Symbiotic Endozoicomonas Bacteria.</title>
        <authorList>
            <person name="Neave M.J."/>
            <person name="Apprill A."/>
            <person name="Voolstra C.R."/>
        </authorList>
    </citation>
    <scope>NUCLEOTIDE SEQUENCE [LARGE SCALE GENOMIC DNA]</scope>
    <source>
        <strain evidence="3 4">DSM 22380</strain>
    </source>
</reference>
<dbReference type="SUPFAM" id="SSF63992">
    <property type="entry name" value="Dipeptide transport protein"/>
    <property type="match status" value="1"/>
</dbReference>
<comment type="caution">
    <text evidence="3">The sequence shown here is derived from an EMBL/GenBank/DDBJ whole genome shotgun (WGS) entry which is preliminary data.</text>
</comment>
<keyword evidence="2" id="KW-0479">Metal-binding</keyword>
<feature type="binding site" evidence="2">
    <location>
        <position position="60"/>
    </location>
    <ligand>
        <name>Zn(2+)</name>
        <dbReference type="ChEBI" id="CHEBI:29105"/>
        <label>2</label>
    </ligand>
</feature>
<accession>A0A081K890</accession>
<evidence type="ECO:0000313" key="3">
    <source>
        <dbReference type="EMBL" id="KEI70366.1"/>
    </source>
</evidence>
<sequence>MKLLIIADIEGVAGVCCREQTVSGNAEYQMARQLMVEEVNAVVEGAVRTGISEITVIDSHGPMINLPIDNLSPQAKLVQGKPRALGMIDGIQFADYDALMMVGAHSAAGEYGVLAHTINSRAFLKVEVNGQVMGEVDLYSSLAAEFGVPLLMVSGDDHLKAHVAEAFPESEYVQVKKARGAYAAESLPVSIAKELLSAAARQSLLKRHQPKTAFCLESPYRLTVSSISQAQSDLYALVPGVERVSPNQVSYEAGSFKDLVTLLNSLSAMSASVP</sequence>
<dbReference type="STRING" id="305900.GV64_06160"/>
<dbReference type="Pfam" id="PF04951">
    <property type="entry name" value="Peptidase_M55"/>
    <property type="match status" value="1"/>
</dbReference>
<evidence type="ECO:0008006" key="5">
    <source>
        <dbReference type="Google" id="ProtNLM"/>
    </source>
</evidence>
<keyword evidence="2" id="KW-0862">Zinc</keyword>
<dbReference type="InterPro" id="IPR007035">
    <property type="entry name" value="Peptidase_M55"/>
</dbReference>
<name>A0A081K890_9GAMM</name>
<dbReference type="EMBL" id="JOJP01000001">
    <property type="protein sequence ID" value="KEI70366.1"/>
    <property type="molecule type" value="Genomic_DNA"/>
</dbReference>
<evidence type="ECO:0000256" key="1">
    <source>
        <dbReference type="PIRSR" id="PIRSR015853-1"/>
    </source>
</evidence>
<dbReference type="RefSeq" id="WP_020581070.1">
    <property type="nucleotide sequence ID" value="NZ_JOJP01000001.1"/>
</dbReference>
<feature type="binding site" evidence="2">
    <location>
        <position position="8"/>
    </location>
    <ligand>
        <name>Zn(2+)</name>
        <dbReference type="ChEBI" id="CHEBI:29105"/>
        <label>2</label>
    </ligand>
</feature>